<sequence>MTGADVDPFSLLGLDDRAWSGAEGLDLLSLAIQRFDSSRPGPLAALLTADDPVVRRRGLFVFGALGRKAEGLLDQALQSVDHPDEAARSALMDGVISHSNALSAEQVGAVLGLANDPSDLVRSKVVAFLRESSADVLRAAITAHVPEGLVEEHLKGLELLASSDRGAQSLFDEGVSAEGLRSTYALAAVERMAKNGLIDIAPDAHGVSWIGEATHAQIIRLMNRRRSFSS</sequence>
<evidence type="ECO:0008006" key="3">
    <source>
        <dbReference type="Google" id="ProtNLM"/>
    </source>
</evidence>
<dbReference type="InterPro" id="IPR011989">
    <property type="entry name" value="ARM-like"/>
</dbReference>
<proteinExistence type="predicted"/>
<gene>
    <name evidence="1" type="ORF">CSW64_13460</name>
</gene>
<reference evidence="1 2" key="1">
    <citation type="submission" date="2017-10" db="EMBL/GenBank/DDBJ databases">
        <title>Genome sequence of Caulobacter mirabilis FWC38.</title>
        <authorList>
            <person name="Fiebig A."/>
            <person name="Crosson S."/>
        </authorList>
    </citation>
    <scope>NUCLEOTIDE SEQUENCE [LARGE SCALE GENOMIC DNA]</scope>
    <source>
        <strain evidence="1 2">FWC 38</strain>
    </source>
</reference>
<name>A0A2D2AZB1_9CAUL</name>
<dbReference type="EMBL" id="CP024201">
    <property type="protein sequence ID" value="ATQ43350.1"/>
    <property type="molecule type" value="Genomic_DNA"/>
</dbReference>
<evidence type="ECO:0000313" key="1">
    <source>
        <dbReference type="EMBL" id="ATQ43350.1"/>
    </source>
</evidence>
<protein>
    <recommendedName>
        <fullName evidence="3">HEAT repeat domain-containing protein</fullName>
    </recommendedName>
</protein>
<dbReference type="Gene3D" id="1.25.10.10">
    <property type="entry name" value="Leucine-rich Repeat Variant"/>
    <property type="match status" value="1"/>
</dbReference>
<dbReference type="KEGG" id="cmb:CSW64_13460"/>
<evidence type="ECO:0000313" key="2">
    <source>
        <dbReference type="Proteomes" id="UP000228945"/>
    </source>
</evidence>
<dbReference type="Proteomes" id="UP000228945">
    <property type="component" value="Chromosome"/>
</dbReference>
<dbReference type="SUPFAM" id="SSF48371">
    <property type="entry name" value="ARM repeat"/>
    <property type="match status" value="1"/>
</dbReference>
<dbReference type="InterPro" id="IPR016024">
    <property type="entry name" value="ARM-type_fold"/>
</dbReference>
<keyword evidence="2" id="KW-1185">Reference proteome</keyword>
<accession>A0A2D2AZB1</accession>
<organism evidence="1 2">
    <name type="scientific">Caulobacter mirabilis</name>
    <dbReference type="NCBI Taxonomy" id="69666"/>
    <lineage>
        <taxon>Bacteria</taxon>
        <taxon>Pseudomonadati</taxon>
        <taxon>Pseudomonadota</taxon>
        <taxon>Alphaproteobacteria</taxon>
        <taxon>Caulobacterales</taxon>
        <taxon>Caulobacteraceae</taxon>
        <taxon>Caulobacter</taxon>
    </lineage>
</organism>
<dbReference type="AlphaFoldDB" id="A0A2D2AZB1"/>